<dbReference type="AlphaFoldDB" id="N0B705"/>
<keyword evidence="2" id="KW-1185">Reference proteome</keyword>
<protein>
    <submittedName>
        <fullName evidence="1">Uncharacterized protein</fullName>
    </submittedName>
</protein>
<name>N0B705_9HYPH</name>
<organism evidence="1 2">
    <name type="scientific">Hyphomicrobium denitrificans 1NES1</name>
    <dbReference type="NCBI Taxonomy" id="670307"/>
    <lineage>
        <taxon>Bacteria</taxon>
        <taxon>Pseudomonadati</taxon>
        <taxon>Pseudomonadota</taxon>
        <taxon>Alphaproteobacteria</taxon>
        <taxon>Hyphomicrobiales</taxon>
        <taxon>Hyphomicrobiaceae</taxon>
        <taxon>Hyphomicrobium</taxon>
    </lineage>
</organism>
<proteinExistence type="predicted"/>
<dbReference type="Proteomes" id="UP000005952">
    <property type="component" value="Chromosome"/>
</dbReference>
<dbReference type="EMBL" id="CP005587">
    <property type="protein sequence ID" value="AGK56326.1"/>
    <property type="molecule type" value="Genomic_DNA"/>
</dbReference>
<accession>N0B705</accession>
<evidence type="ECO:0000313" key="2">
    <source>
        <dbReference type="Proteomes" id="UP000005952"/>
    </source>
</evidence>
<evidence type="ECO:0000313" key="1">
    <source>
        <dbReference type="EMBL" id="AGK56326.1"/>
    </source>
</evidence>
<reference evidence="1 2" key="1">
    <citation type="journal article" date="2013" name="Genome Announc.">
        <title>Genome sequences for three denitrifying bacterial strains isolated from a uranium- and nitrate-contaminated subsurface environment.</title>
        <authorList>
            <person name="Venkatramanan R."/>
            <person name="Prakash O."/>
            <person name="Woyke T."/>
            <person name="Chain P."/>
            <person name="Goodwin L.A."/>
            <person name="Watson D."/>
            <person name="Brooks S."/>
            <person name="Kostka J.E."/>
            <person name="Green S.J."/>
        </authorList>
    </citation>
    <scope>NUCLEOTIDE SEQUENCE [LARGE SCALE GENOMIC DNA]</scope>
    <source>
        <strain evidence="1 2">1NES1</strain>
    </source>
</reference>
<gene>
    <name evidence="1" type="ORF">HYPDE_23198</name>
</gene>
<dbReference type="STRING" id="670307.HYPDE_23198"/>
<dbReference type="HOGENOM" id="CLU_2879801_0_0_5"/>
<sequence length="63" mass="7179">MIPIKDCKGHLANDHRADGSSSFQFSEDFDDLAALMKAYEKMKWGNRFQSHSIQNKGLAGYDR</sequence>
<dbReference type="KEGG" id="hdt:HYPDE_23198"/>